<dbReference type="Ensembl" id="ENSGALT00010014457.1">
    <property type="protein sequence ID" value="ENSGALP00010008484.1"/>
    <property type="gene ID" value="ENSGALG00010006039.1"/>
</dbReference>
<gene>
    <name evidence="11" type="primary">PCNP</name>
</gene>
<protein>
    <recommendedName>
        <fullName evidence="4">PEST proteolytic signal-containing nuclear protein</fullName>
    </recommendedName>
</protein>
<reference evidence="11" key="3">
    <citation type="submission" date="2025-09" db="UniProtKB">
        <authorList>
            <consortium name="Ensembl"/>
        </authorList>
    </citation>
    <scope>IDENTIFICATION</scope>
    <source>
        <strain evidence="11">broiler</strain>
    </source>
</reference>
<evidence type="ECO:0000256" key="4">
    <source>
        <dbReference type="ARBA" id="ARBA00022059"/>
    </source>
</evidence>
<feature type="compositionally biased region" description="Low complexity" evidence="10">
    <location>
        <begin position="88"/>
        <end position="103"/>
    </location>
</feature>
<dbReference type="OrthoDB" id="10068198at2759"/>
<feature type="region of interest" description="Disordered" evidence="10">
    <location>
        <begin position="192"/>
        <end position="237"/>
    </location>
</feature>
<dbReference type="PANTHER" id="PTHR16523">
    <property type="entry name" value="PEST PROTEOLYTIC SIGNAL-CONTAINING NUCLEAR PROTEIN"/>
    <property type="match status" value="1"/>
</dbReference>
<evidence type="ECO:0000256" key="5">
    <source>
        <dbReference type="ARBA" id="ARBA00022553"/>
    </source>
</evidence>
<feature type="compositionally biased region" description="Polar residues" evidence="10">
    <location>
        <begin position="197"/>
        <end position="207"/>
    </location>
</feature>
<evidence type="ECO:0000313" key="12">
    <source>
        <dbReference type="Proteomes" id="UP000000539"/>
    </source>
</evidence>
<accession>A0A8V0XP59</accession>
<evidence type="ECO:0000256" key="2">
    <source>
        <dbReference type="ARBA" id="ARBA00004123"/>
    </source>
</evidence>
<organism evidence="11 12">
    <name type="scientific">Gallus gallus</name>
    <name type="common">Chicken</name>
    <dbReference type="NCBI Taxonomy" id="9031"/>
    <lineage>
        <taxon>Eukaryota</taxon>
        <taxon>Metazoa</taxon>
        <taxon>Chordata</taxon>
        <taxon>Craniata</taxon>
        <taxon>Vertebrata</taxon>
        <taxon>Euteleostomi</taxon>
        <taxon>Archelosauria</taxon>
        <taxon>Archosauria</taxon>
        <taxon>Dinosauria</taxon>
        <taxon>Saurischia</taxon>
        <taxon>Theropoda</taxon>
        <taxon>Coelurosauria</taxon>
        <taxon>Aves</taxon>
        <taxon>Neognathae</taxon>
        <taxon>Galloanserae</taxon>
        <taxon>Galliformes</taxon>
        <taxon>Phasianidae</taxon>
        <taxon>Phasianinae</taxon>
        <taxon>Gallus</taxon>
    </lineage>
</organism>
<evidence type="ECO:0007829" key="13">
    <source>
        <dbReference type="PeptideAtlas" id="A0A8V0XP59"/>
    </source>
</evidence>
<dbReference type="RefSeq" id="XP_046763765.1">
    <property type="nucleotide sequence ID" value="XM_046907809.1"/>
</dbReference>
<proteinExistence type="evidence at protein level"/>
<keyword evidence="5" id="KW-0597">Phosphoprotein</keyword>
<evidence type="ECO:0000256" key="7">
    <source>
        <dbReference type="ARBA" id="ARBA00022990"/>
    </source>
</evidence>
<dbReference type="GO" id="GO:0016604">
    <property type="term" value="C:nuclear body"/>
    <property type="evidence" value="ECO:0007669"/>
    <property type="project" value="Ensembl"/>
</dbReference>
<dbReference type="GeneTree" id="ENSGT00390000010218"/>
<comment type="subunit">
    <text evidence="3">Interacts with UHRF2/NIRF.</text>
</comment>
<dbReference type="CTD" id="57092"/>
<dbReference type="Proteomes" id="UP000000539">
    <property type="component" value="Chromosome 1"/>
</dbReference>
<dbReference type="Pfam" id="PF15473">
    <property type="entry name" value="PCNP"/>
    <property type="match status" value="1"/>
</dbReference>
<evidence type="ECO:0000256" key="9">
    <source>
        <dbReference type="ARBA" id="ARBA00023306"/>
    </source>
</evidence>
<comment type="subcellular location">
    <subcellularLocation>
        <location evidence="2">Nucleus</location>
    </subcellularLocation>
</comment>
<dbReference type="GeneID" id="418398"/>
<keyword evidence="8" id="KW-0539">Nucleus</keyword>
<feature type="compositionally biased region" description="Polar residues" evidence="10">
    <location>
        <begin position="28"/>
        <end position="43"/>
    </location>
</feature>
<dbReference type="AlphaFoldDB" id="A0A8V0XP59"/>
<dbReference type="GO" id="GO:0016567">
    <property type="term" value="P:protein ubiquitination"/>
    <property type="evidence" value="ECO:0000318"/>
    <property type="project" value="GO_Central"/>
</dbReference>
<keyword evidence="13" id="KW-1267">Proteomics identification</keyword>
<evidence type="ECO:0000256" key="1">
    <source>
        <dbReference type="ARBA" id="ARBA00002646"/>
    </source>
</evidence>
<feature type="compositionally biased region" description="Basic and acidic residues" evidence="10">
    <location>
        <begin position="218"/>
        <end position="237"/>
    </location>
</feature>
<evidence type="ECO:0000256" key="3">
    <source>
        <dbReference type="ARBA" id="ARBA00011097"/>
    </source>
</evidence>
<dbReference type="FunCoup" id="A0A8V0XP59">
    <property type="interactions" value="2882"/>
</dbReference>
<dbReference type="GO" id="GO:0005634">
    <property type="term" value="C:nucleus"/>
    <property type="evidence" value="ECO:0000318"/>
    <property type="project" value="GO_Central"/>
</dbReference>
<evidence type="ECO:0000256" key="10">
    <source>
        <dbReference type="SAM" id="MobiDB-lite"/>
    </source>
</evidence>
<evidence type="ECO:0000256" key="6">
    <source>
        <dbReference type="ARBA" id="ARBA00022843"/>
    </source>
</evidence>
<keyword evidence="6" id="KW-0832">Ubl conjugation</keyword>
<feature type="region of interest" description="Disordered" evidence="10">
    <location>
        <begin position="1"/>
        <end position="131"/>
    </location>
</feature>
<evidence type="ECO:0000313" key="11">
    <source>
        <dbReference type="Ensembl" id="ENSGALP00010008484.1"/>
    </source>
</evidence>
<keyword evidence="7" id="KW-0007">Acetylation</keyword>
<keyword evidence="9" id="KW-0131">Cell cycle</keyword>
<dbReference type="InterPro" id="IPR029169">
    <property type="entry name" value="PCNP"/>
</dbReference>
<evidence type="ECO:0000256" key="8">
    <source>
        <dbReference type="ARBA" id="ARBA00023242"/>
    </source>
</evidence>
<keyword evidence="12" id="KW-1185">Reference proteome</keyword>
<feature type="compositionally biased region" description="Gly residues" evidence="10">
    <location>
        <begin position="76"/>
        <end position="87"/>
    </location>
</feature>
<sequence length="237" mass="24599">MTLAQSAGRYSARAGSGPHPPEVHHTGASWSSSRLPLTVSASGTPLRLSMAMGGAGGGGAATSRRACAAREAEAGENGGRQSGGGEGEAAAARRSNGGESSSRSAEKRAANEEAEDFTTKPAPAKMSKFGFSIGSQTSKKASAISIKLAANKPKEPVPTLAPKTLSVAAAFNEDEDSEPEEMPPEAKMRMKNIGRDTPTSAGPNSFNKGKHGFSDNQKLWERNIKSHLGNIHDQENN</sequence>
<dbReference type="RefSeq" id="XP_025005064.1">
    <property type="nucleotide sequence ID" value="XM_025149296.2"/>
</dbReference>
<reference evidence="11" key="1">
    <citation type="submission" date="2020-11" db="EMBL/GenBank/DDBJ databases">
        <title>Gallus gallus (Chicken) genome, bGalGal1, GRCg7b, maternal haplotype autosomes + Z &amp; W.</title>
        <authorList>
            <person name="Warren W."/>
            <person name="Formenti G."/>
            <person name="Fedrigo O."/>
            <person name="Haase B."/>
            <person name="Mountcastle J."/>
            <person name="Balacco J."/>
            <person name="Tracey A."/>
            <person name="Schneider V."/>
            <person name="Okimoto R."/>
            <person name="Cheng H."/>
            <person name="Hawken R."/>
            <person name="Howe K."/>
            <person name="Jarvis E.D."/>
        </authorList>
    </citation>
    <scope>NUCLEOTIDE SEQUENCE [LARGE SCALE GENOMIC DNA]</scope>
    <source>
        <strain evidence="11">Broiler</strain>
    </source>
</reference>
<name>A0A8V0XP59_CHICK</name>
<comment type="function">
    <text evidence="1">May be involved in cell cycle regulation.</text>
</comment>
<dbReference type="PANTHER" id="PTHR16523:SF6">
    <property type="entry name" value="PEST PROTEOLYTIC SIGNAL-CONTAINING NUCLEAR PROTEIN"/>
    <property type="match status" value="1"/>
</dbReference>
<reference evidence="11" key="2">
    <citation type="submission" date="2025-08" db="UniProtKB">
        <authorList>
            <consortium name="Ensembl"/>
        </authorList>
    </citation>
    <scope>IDENTIFICATION</scope>
    <source>
        <strain evidence="11">broiler</strain>
    </source>
</reference>
<dbReference type="GO" id="GO:0043161">
    <property type="term" value="P:proteasome-mediated ubiquitin-dependent protein catabolic process"/>
    <property type="evidence" value="ECO:0000318"/>
    <property type="project" value="GO_Central"/>
</dbReference>